<gene>
    <name evidence="10" type="ordered locus">DaAHT2_2386</name>
</gene>
<dbReference type="NCBIfam" id="TIGR02515">
    <property type="entry name" value="IV_pilus_PilQ"/>
    <property type="match status" value="1"/>
</dbReference>
<dbReference type="InParanoid" id="D6Z764"/>
<dbReference type="InterPro" id="IPR013355">
    <property type="entry name" value="Pilus_4_PilQ"/>
</dbReference>
<reference evidence="11" key="1">
    <citation type="submission" date="2010-02" db="EMBL/GenBank/DDBJ databases">
        <title>Complete sequence of Desulfurivibrio alkaliphilus AHT2.</title>
        <authorList>
            <consortium name="US DOE Joint Genome Institute"/>
            <person name="Pitluck S."/>
            <person name="Chertkov O."/>
            <person name="Detter J.C."/>
            <person name="Han C."/>
            <person name="Tapia R."/>
            <person name="Larimer F."/>
            <person name="Land M."/>
            <person name="Hauser L."/>
            <person name="Kyrpides N."/>
            <person name="Mikhailova N."/>
            <person name="Sorokin D.Y."/>
            <person name="Muyzer G."/>
            <person name="Woyke T."/>
        </authorList>
    </citation>
    <scope>NUCLEOTIDE SEQUENCE [LARGE SCALE GENOMIC DNA]</scope>
    <source>
        <strain evidence="11">DSM 19089 / UNIQEM U267 / AHT2</strain>
    </source>
</reference>
<dbReference type="Pfam" id="PF00263">
    <property type="entry name" value="Secretin"/>
    <property type="match status" value="1"/>
</dbReference>
<evidence type="ECO:0000256" key="4">
    <source>
        <dbReference type="ARBA" id="ARBA00022729"/>
    </source>
</evidence>
<evidence type="ECO:0000256" key="5">
    <source>
        <dbReference type="ARBA" id="ARBA00023136"/>
    </source>
</evidence>
<dbReference type="PROSITE" id="PS51257">
    <property type="entry name" value="PROKAR_LIPOPROTEIN"/>
    <property type="match status" value="1"/>
</dbReference>
<name>D6Z764_DESAT</name>
<dbReference type="InterPro" id="IPR038591">
    <property type="entry name" value="NolW-like_sf"/>
</dbReference>
<evidence type="ECO:0000256" key="6">
    <source>
        <dbReference type="ARBA" id="ARBA00023237"/>
    </source>
</evidence>
<sequence>MVREVGLTMKSRAVVLLLALLPLLWLAGACSTLPEPKPERDEFFEQWRELVETSQPVIRPERLAEPEVEAPAPEVLPRRPPRTVAERTSELHTALPTTPTSINLVDVPIGTAMRSLARVAQQNIIINPSVTGNVNIHVEQVPWNDVFMSIIESYGLVAVVEGGVIRVMSVEDLRRQVERQGLYLEEEHVSPLQTRVVPVRFSEPASLAESLTPMLSRDKEGNPRGSVTVDRHTRSLVIRDTAENLERLTSFLQEVDQATPQVLIEAHIIETNQEVARELGVQWGSFWRGQQRVSDAAGGFTYQAGNPIGEQYSLDVLTGEVGFYTASVAGNILEMQLQALQREGKVNILSRPSVATLDNHEAVLESGTEVPYQSIEDGTTSVQYKDAVLRLLVTPQVISRENIKLKIEAQKDEVDLTRTVMGNPFIIKKLAQTNLIVEDGSTVVIAGLAKERQASSSTGVPLLKNIPGLGVFFRSDARAGEFEELLIFITPRILSADNLENRDYGQLRELPSLR</sequence>
<evidence type="ECO:0000259" key="9">
    <source>
        <dbReference type="SMART" id="SM00965"/>
    </source>
</evidence>
<dbReference type="GO" id="GO:0009279">
    <property type="term" value="C:cell outer membrane"/>
    <property type="evidence" value="ECO:0007669"/>
    <property type="project" value="UniProtKB-SubCell"/>
</dbReference>
<feature type="domain" description="Secretin/TonB short N-terminal" evidence="9">
    <location>
        <begin position="122"/>
        <end position="170"/>
    </location>
</feature>
<dbReference type="PANTHER" id="PTHR30604:SF1">
    <property type="entry name" value="DNA UTILIZATION PROTEIN HOFQ"/>
    <property type="match status" value="1"/>
</dbReference>
<keyword evidence="4" id="KW-0732">Signal</keyword>
<dbReference type="EMBL" id="CP001940">
    <property type="protein sequence ID" value="ADH87051.1"/>
    <property type="molecule type" value="Genomic_DNA"/>
</dbReference>
<keyword evidence="3" id="KW-0812">Transmembrane</keyword>
<evidence type="ECO:0000313" key="10">
    <source>
        <dbReference type="EMBL" id="ADH87051.1"/>
    </source>
</evidence>
<dbReference type="SMART" id="SM00965">
    <property type="entry name" value="STN"/>
    <property type="match status" value="1"/>
</dbReference>
<dbReference type="Gene3D" id="3.30.1370.130">
    <property type="match status" value="1"/>
</dbReference>
<evidence type="ECO:0000313" key="11">
    <source>
        <dbReference type="Proteomes" id="UP000001508"/>
    </source>
</evidence>
<dbReference type="Pfam" id="PF03958">
    <property type="entry name" value="Secretin_N"/>
    <property type="match status" value="1"/>
</dbReference>
<dbReference type="InterPro" id="IPR005644">
    <property type="entry name" value="NolW-like"/>
</dbReference>
<dbReference type="Pfam" id="PF21305">
    <property type="entry name" value="type_II_gspD_N0"/>
    <property type="match status" value="1"/>
</dbReference>
<accession>D6Z764</accession>
<dbReference type="PRINTS" id="PR00811">
    <property type="entry name" value="BCTERIALGSPD"/>
</dbReference>
<dbReference type="HOGENOM" id="CLU_006756_2_2_7"/>
<evidence type="ECO:0000256" key="8">
    <source>
        <dbReference type="RuleBase" id="RU004004"/>
    </source>
</evidence>
<dbReference type="KEGG" id="dak:DaAHT2_2386"/>
<protein>
    <submittedName>
        <fullName evidence="10">Type II and III secretion system protein</fullName>
    </submittedName>
</protein>
<keyword evidence="5" id="KW-0472">Membrane</keyword>
<evidence type="ECO:0000256" key="7">
    <source>
        <dbReference type="RuleBase" id="RU004003"/>
    </source>
</evidence>
<comment type="similarity">
    <text evidence="7">Belongs to the bacterial secretin family.</text>
</comment>
<organism evidence="10 11">
    <name type="scientific">Desulfurivibrio alkaliphilus (strain DSM 19089 / UNIQEM U267 / AHT2)</name>
    <dbReference type="NCBI Taxonomy" id="589865"/>
    <lineage>
        <taxon>Bacteria</taxon>
        <taxon>Pseudomonadati</taxon>
        <taxon>Thermodesulfobacteriota</taxon>
        <taxon>Desulfobulbia</taxon>
        <taxon>Desulfobulbales</taxon>
        <taxon>Desulfobulbaceae</taxon>
        <taxon>Desulfurivibrio</taxon>
    </lineage>
</organism>
<dbReference type="eggNOG" id="COG4796">
    <property type="taxonomic scope" value="Bacteria"/>
</dbReference>
<dbReference type="GO" id="GO:0009306">
    <property type="term" value="P:protein secretion"/>
    <property type="evidence" value="ECO:0007669"/>
    <property type="project" value="InterPro"/>
</dbReference>
<dbReference type="AlphaFoldDB" id="D6Z764"/>
<dbReference type="InterPro" id="IPR051808">
    <property type="entry name" value="Type_IV_pilus_biogenesis"/>
</dbReference>
<keyword evidence="2 8" id="KW-0813">Transport</keyword>
<dbReference type="Gene3D" id="3.30.1370.120">
    <property type="match status" value="1"/>
</dbReference>
<dbReference type="STRING" id="589865.DaAHT2_2386"/>
<dbReference type="InterPro" id="IPR001775">
    <property type="entry name" value="GspD/PilQ"/>
</dbReference>
<dbReference type="InterPro" id="IPR049371">
    <property type="entry name" value="GspD-like_N0"/>
</dbReference>
<keyword evidence="11" id="KW-1185">Reference proteome</keyword>
<dbReference type="Proteomes" id="UP000001508">
    <property type="component" value="Chromosome"/>
</dbReference>
<dbReference type="FunCoup" id="D6Z764">
    <property type="interactions" value="92"/>
</dbReference>
<evidence type="ECO:0000256" key="2">
    <source>
        <dbReference type="ARBA" id="ARBA00022448"/>
    </source>
</evidence>
<proteinExistence type="inferred from homology"/>
<dbReference type="InterPro" id="IPR004846">
    <property type="entry name" value="T2SS/T3SS_dom"/>
</dbReference>
<dbReference type="PANTHER" id="PTHR30604">
    <property type="entry name" value="PROTEIN TRANSPORT PROTEIN HOFQ"/>
    <property type="match status" value="1"/>
</dbReference>
<comment type="subcellular location">
    <subcellularLocation>
        <location evidence="8">Cell outer membrane</location>
    </subcellularLocation>
    <subcellularLocation>
        <location evidence="1">Membrane</location>
    </subcellularLocation>
</comment>
<dbReference type="InterPro" id="IPR011662">
    <property type="entry name" value="Secretin/TonB_short_N"/>
</dbReference>
<evidence type="ECO:0000256" key="1">
    <source>
        <dbReference type="ARBA" id="ARBA00004370"/>
    </source>
</evidence>
<evidence type="ECO:0000256" key="3">
    <source>
        <dbReference type="ARBA" id="ARBA00022692"/>
    </source>
</evidence>
<keyword evidence="6" id="KW-0998">Cell outer membrane</keyword>